<dbReference type="InterPro" id="IPR046537">
    <property type="entry name" value="DUF6602"/>
</dbReference>
<dbReference type="EMBL" id="JBBPCB010000006">
    <property type="protein sequence ID" value="MEK8180669.1"/>
    <property type="molecule type" value="Genomic_DNA"/>
</dbReference>
<accession>A0ABU9E1Y4</accession>
<evidence type="ECO:0000313" key="2">
    <source>
        <dbReference type="EMBL" id="MEK8180669.1"/>
    </source>
</evidence>
<dbReference type="Proteomes" id="UP001491349">
    <property type="component" value="Unassembled WGS sequence"/>
</dbReference>
<comment type="caution">
    <text evidence="2">The sequence shown here is derived from an EMBL/GenBank/DDBJ whole genome shotgun (WGS) entry which is preliminary data.</text>
</comment>
<evidence type="ECO:0000313" key="3">
    <source>
        <dbReference type="Proteomes" id="UP001491349"/>
    </source>
</evidence>
<keyword evidence="3" id="KW-1185">Reference proteome</keyword>
<dbReference type="Pfam" id="PF20247">
    <property type="entry name" value="DUF6602"/>
    <property type="match status" value="1"/>
</dbReference>
<dbReference type="CDD" id="cd21173">
    <property type="entry name" value="NucC-like"/>
    <property type="match status" value="1"/>
</dbReference>
<organism evidence="2 3">
    <name type="scientific">Flavobacterium buctense</name>
    <dbReference type="NCBI Taxonomy" id="1648146"/>
    <lineage>
        <taxon>Bacteria</taxon>
        <taxon>Pseudomonadati</taxon>
        <taxon>Bacteroidota</taxon>
        <taxon>Flavobacteriia</taxon>
        <taxon>Flavobacteriales</taxon>
        <taxon>Flavobacteriaceae</taxon>
        <taxon>Flavobacterium</taxon>
    </lineage>
</organism>
<dbReference type="RefSeq" id="WP_187660784.1">
    <property type="nucleotide sequence ID" value="NZ_JACTAB010000006.1"/>
</dbReference>
<evidence type="ECO:0000259" key="1">
    <source>
        <dbReference type="Pfam" id="PF20247"/>
    </source>
</evidence>
<reference evidence="2 3" key="1">
    <citation type="submission" date="2024-04" db="EMBL/GenBank/DDBJ databases">
        <title>draft genome sequnece of Flavobacterium buctense JCM 30750.</title>
        <authorList>
            <person name="Kim D.-U."/>
        </authorList>
    </citation>
    <scope>NUCLEOTIDE SEQUENCE [LARGE SCALE GENOMIC DNA]</scope>
    <source>
        <strain evidence="2 3">JCM 30750</strain>
    </source>
</reference>
<proteinExistence type="predicted"/>
<gene>
    <name evidence="2" type="ORF">WMW71_10000</name>
</gene>
<feature type="domain" description="DUF6602" evidence="1">
    <location>
        <begin position="21"/>
        <end position="131"/>
    </location>
</feature>
<name>A0ABU9E1Y4_9FLAO</name>
<sequence>MAYSDFLENISVKFHSLLNEISAEYNFDNGHEFEIAICKVLRVILPQKYGICRGFAVSQDGEINGDDIIIFDHDRFPTLRLLEDKTFAQKQKIPIEAVYAYIEAKHTLCIEGSGGQSLSKAISQIKAIKEMNREKVPLTQITPQINIGNFKTNRQEYWPQYFNPIYGVIISRYLRINETQKPVPVKDFFPHLQLRCATISIMKNSPDLIIAGSDALILPAVGTQIESPFFINGTSRLESFESDGKAFGTGLMSMMYALDNIILGKIHWPTILAEGLNLNLNMGAKE</sequence>
<protein>
    <submittedName>
        <fullName evidence="2">DUF6602 domain-containing protein</fullName>
    </submittedName>
</protein>